<evidence type="ECO:0000313" key="3">
    <source>
        <dbReference type="Proteomes" id="UP000003571"/>
    </source>
</evidence>
<feature type="compositionally biased region" description="Basic and acidic residues" evidence="1">
    <location>
        <begin position="43"/>
        <end position="52"/>
    </location>
</feature>
<accession>H7EJ04</accession>
<proteinExistence type="predicted"/>
<dbReference type="Proteomes" id="UP000003571">
    <property type="component" value="Unassembled WGS sequence"/>
</dbReference>
<evidence type="ECO:0000313" key="2">
    <source>
        <dbReference type="EMBL" id="EIC02461.1"/>
    </source>
</evidence>
<dbReference type="EMBL" id="AGRW01000039">
    <property type="protein sequence ID" value="EIC02461.1"/>
    <property type="molecule type" value="Genomic_DNA"/>
</dbReference>
<protein>
    <recommendedName>
        <fullName evidence="4">Lipoprotein</fullName>
    </recommendedName>
</protein>
<feature type="compositionally biased region" description="Basic and acidic residues" evidence="1">
    <location>
        <begin position="59"/>
        <end position="81"/>
    </location>
</feature>
<comment type="caution">
    <text evidence="2">The sequence shown here is derived from an EMBL/GenBank/DDBJ whole genome shotgun (WGS) entry which is preliminary data.</text>
</comment>
<dbReference type="PATRIC" id="fig|907348.3.peg.816"/>
<sequence>MKKIAIIALALAFALVSCNDKESEKAKQPLSIDLGSITEKVKETAEKTKDAAEDGLDTLSEKAKDATEKTKDAAKEAEESASKAAGKTADSLKKLFN</sequence>
<organism evidence="2 3">
    <name type="scientific">Treponema saccharophilum DSM 2985</name>
    <dbReference type="NCBI Taxonomy" id="907348"/>
    <lineage>
        <taxon>Bacteria</taxon>
        <taxon>Pseudomonadati</taxon>
        <taxon>Spirochaetota</taxon>
        <taxon>Spirochaetia</taxon>
        <taxon>Spirochaetales</taxon>
        <taxon>Treponemataceae</taxon>
        <taxon>Treponema</taxon>
    </lineage>
</organism>
<dbReference type="PROSITE" id="PS51257">
    <property type="entry name" value="PROKAR_LIPOPROTEIN"/>
    <property type="match status" value="1"/>
</dbReference>
<keyword evidence="3" id="KW-1185">Reference proteome</keyword>
<dbReference type="AlphaFoldDB" id="H7EJ04"/>
<gene>
    <name evidence="2" type="ORF">TresaDRAFT_2103</name>
</gene>
<name>H7EJ04_9SPIR</name>
<dbReference type="Gene3D" id="1.10.287.700">
    <property type="entry name" value="Helix hairpin bin"/>
    <property type="match status" value="1"/>
</dbReference>
<evidence type="ECO:0000256" key="1">
    <source>
        <dbReference type="SAM" id="MobiDB-lite"/>
    </source>
</evidence>
<feature type="region of interest" description="Disordered" evidence="1">
    <location>
        <begin position="43"/>
        <end position="97"/>
    </location>
</feature>
<dbReference type="RefSeq" id="WP_004266616.1">
    <property type="nucleotide sequence ID" value="NZ_AGRW01000039.1"/>
</dbReference>
<evidence type="ECO:0008006" key="4">
    <source>
        <dbReference type="Google" id="ProtNLM"/>
    </source>
</evidence>
<reference evidence="2 3" key="1">
    <citation type="submission" date="2011-09" db="EMBL/GenBank/DDBJ databases">
        <title>The draft genome of Treponema saccharophilum DSM 2985.</title>
        <authorList>
            <consortium name="US DOE Joint Genome Institute (JGI-PGF)"/>
            <person name="Lucas S."/>
            <person name="Copeland A."/>
            <person name="Lapidus A."/>
            <person name="Glavina del Rio T."/>
            <person name="Dalin E."/>
            <person name="Tice H."/>
            <person name="Bruce D."/>
            <person name="Goodwin L."/>
            <person name="Pitluck S."/>
            <person name="Peters L."/>
            <person name="Kyrpides N."/>
            <person name="Mavromatis K."/>
            <person name="Ivanova N."/>
            <person name="Markowitz V."/>
            <person name="Cheng J.-F."/>
            <person name="Hugenholtz P."/>
            <person name="Woyke T."/>
            <person name="Wu D."/>
            <person name="Gronow S."/>
            <person name="Wellnitz S."/>
            <person name="Brambilla E."/>
            <person name="Klenk H.-P."/>
            <person name="Eisen J.A."/>
        </authorList>
    </citation>
    <scope>NUCLEOTIDE SEQUENCE [LARGE SCALE GENOMIC DNA]</scope>
    <source>
        <strain evidence="2 3">DSM 2985</strain>
    </source>
</reference>